<evidence type="ECO:0000313" key="1">
    <source>
        <dbReference type="EMBL" id="CAG8629535.1"/>
    </source>
</evidence>
<organism evidence="1 2">
    <name type="scientific">Racocetra fulgida</name>
    <dbReference type="NCBI Taxonomy" id="60492"/>
    <lineage>
        <taxon>Eukaryota</taxon>
        <taxon>Fungi</taxon>
        <taxon>Fungi incertae sedis</taxon>
        <taxon>Mucoromycota</taxon>
        <taxon>Glomeromycotina</taxon>
        <taxon>Glomeromycetes</taxon>
        <taxon>Diversisporales</taxon>
        <taxon>Gigasporaceae</taxon>
        <taxon>Racocetra</taxon>
    </lineage>
</organism>
<gene>
    <name evidence="1" type="ORF">RFULGI_LOCUS7669</name>
</gene>
<accession>A0A9N9D6F2</accession>
<dbReference type="Proteomes" id="UP000789396">
    <property type="component" value="Unassembled WGS sequence"/>
</dbReference>
<dbReference type="AlphaFoldDB" id="A0A9N9D6F2"/>
<keyword evidence="2" id="KW-1185">Reference proteome</keyword>
<evidence type="ECO:0000313" key="2">
    <source>
        <dbReference type="Proteomes" id="UP000789396"/>
    </source>
</evidence>
<feature type="non-terminal residue" evidence="1">
    <location>
        <position position="1"/>
    </location>
</feature>
<reference evidence="1" key="1">
    <citation type="submission" date="2021-06" db="EMBL/GenBank/DDBJ databases">
        <authorList>
            <person name="Kallberg Y."/>
            <person name="Tangrot J."/>
            <person name="Rosling A."/>
        </authorList>
    </citation>
    <scope>NUCLEOTIDE SEQUENCE</scope>
    <source>
        <strain evidence="1">IN212</strain>
    </source>
</reference>
<dbReference type="EMBL" id="CAJVPZ010011385">
    <property type="protein sequence ID" value="CAG8629535.1"/>
    <property type="molecule type" value="Genomic_DNA"/>
</dbReference>
<sequence length="48" mass="5554">ISDSQLRKNEALPKSLLREPLAKNVSQQTNPFKPHFVSYFSTLEQTKH</sequence>
<comment type="caution">
    <text evidence="1">The sequence shown here is derived from an EMBL/GenBank/DDBJ whole genome shotgun (WGS) entry which is preliminary data.</text>
</comment>
<name>A0A9N9D6F2_9GLOM</name>
<protein>
    <submittedName>
        <fullName evidence="1">7297_t:CDS:1</fullName>
    </submittedName>
</protein>
<proteinExistence type="predicted"/>